<proteinExistence type="predicted"/>
<name>A0A5P8WG37_9NOSO</name>
<dbReference type="GO" id="GO:0071949">
    <property type="term" value="F:FAD binding"/>
    <property type="evidence" value="ECO:0007669"/>
    <property type="project" value="InterPro"/>
</dbReference>
<dbReference type="InterPro" id="IPR036010">
    <property type="entry name" value="2Fe-2S_ferredoxin-like_sf"/>
</dbReference>
<dbReference type="FunFam" id="1.10.150.120:FF:000003">
    <property type="entry name" value="Carbon monoxide dehydrogenase, small subunit"/>
    <property type="match status" value="1"/>
</dbReference>
<dbReference type="Pfam" id="PF03450">
    <property type="entry name" value="CO_deh_flav_C"/>
    <property type="match status" value="1"/>
</dbReference>
<dbReference type="InterPro" id="IPR012675">
    <property type="entry name" value="Beta-grasp_dom_sf"/>
</dbReference>
<keyword evidence="2" id="KW-0479">Metal-binding</keyword>
<organism evidence="9 10">
    <name type="scientific">Nostoc sphaeroides CCNUC1</name>
    <dbReference type="NCBI Taxonomy" id="2653204"/>
    <lineage>
        <taxon>Bacteria</taxon>
        <taxon>Bacillati</taxon>
        <taxon>Cyanobacteriota</taxon>
        <taxon>Cyanophyceae</taxon>
        <taxon>Nostocales</taxon>
        <taxon>Nostocaceae</taxon>
        <taxon>Nostoc</taxon>
    </lineage>
</organism>
<dbReference type="Gene3D" id="3.30.465.10">
    <property type="match status" value="1"/>
</dbReference>
<dbReference type="Proteomes" id="UP000326678">
    <property type="component" value="Chromosome Gxm2"/>
</dbReference>
<dbReference type="SMART" id="SM01092">
    <property type="entry name" value="CO_deh_flav_C"/>
    <property type="match status" value="1"/>
</dbReference>
<gene>
    <name evidence="9" type="ORF">GXM_08976</name>
</gene>
<dbReference type="FunFam" id="3.10.20.30:FF:000020">
    <property type="entry name" value="Xanthine dehydrogenase iron-sulfur subunit"/>
    <property type="match status" value="1"/>
</dbReference>
<dbReference type="CDD" id="cd00207">
    <property type="entry name" value="fer2"/>
    <property type="match status" value="1"/>
</dbReference>
<dbReference type="InterPro" id="IPR016166">
    <property type="entry name" value="FAD-bd_PCMH"/>
</dbReference>
<evidence type="ECO:0000313" key="9">
    <source>
        <dbReference type="EMBL" id="QFS51482.1"/>
    </source>
</evidence>
<evidence type="ECO:0000256" key="5">
    <source>
        <dbReference type="ARBA" id="ARBA00023014"/>
    </source>
</evidence>
<sequence>MIISTVGTTIANFVEKALAQTQVKKTTPMLATSTSETVKVTLQVNGTPHSLQIEPRVTLLDALREYIGLIGTKKGCDHGQCGACTVLVDGQRINSCLTFAIMHTDAKITTIEGLEQGNNLHPMQAAFLSCDAFQCGYCTPGQICSAVGLVNEGHAKSDADIRELMSGNICRCGAYPNIVAAVRDVLEGKKDAAVIQERYPVLSEALLSGASPQLRNMATVGGNLLQRTRCYYFRDTSMPCNKRVPGSGCAAIEGYNRIHAILGGSDRCIATHPSDMAVAMVALDAVVQTRGPKGERSIPLVDFHLLPGETPERETVLEHGELIVAVDLPASTNAQRSHYLKVRDRASYAFAMTSVAAALDIQNGIIRSARIALGGVGTKPWRAFEAEKILLNKPANQATFQAAALAAIAGAKPQKYNGFKVELTKRTIVKALFTVGGMA</sequence>
<evidence type="ECO:0000259" key="7">
    <source>
        <dbReference type="PROSITE" id="PS51085"/>
    </source>
</evidence>
<dbReference type="InterPro" id="IPR002888">
    <property type="entry name" value="2Fe-2S-bd"/>
</dbReference>
<evidence type="ECO:0000256" key="3">
    <source>
        <dbReference type="ARBA" id="ARBA00023002"/>
    </source>
</evidence>
<dbReference type="PROSITE" id="PS00197">
    <property type="entry name" value="2FE2S_FER_1"/>
    <property type="match status" value="1"/>
</dbReference>
<dbReference type="InterPro" id="IPR001041">
    <property type="entry name" value="2Fe-2S_ferredoxin-type"/>
</dbReference>
<dbReference type="SUPFAM" id="SSF47741">
    <property type="entry name" value="CO dehydrogenase ISP C-domain like"/>
    <property type="match status" value="1"/>
</dbReference>
<evidence type="ECO:0000256" key="2">
    <source>
        <dbReference type="ARBA" id="ARBA00022723"/>
    </source>
</evidence>
<dbReference type="InterPro" id="IPR006058">
    <property type="entry name" value="2Fe2S_fd_BS"/>
</dbReference>
<dbReference type="GO" id="GO:0046872">
    <property type="term" value="F:metal ion binding"/>
    <property type="evidence" value="ECO:0007669"/>
    <property type="project" value="UniProtKB-KW"/>
</dbReference>
<keyword evidence="5" id="KW-0411">Iron-sulfur</keyword>
<keyword evidence="10" id="KW-1185">Reference proteome</keyword>
<accession>A0A5P8WG37</accession>
<dbReference type="EMBL" id="CP045227">
    <property type="protein sequence ID" value="QFS51482.1"/>
    <property type="molecule type" value="Genomic_DNA"/>
</dbReference>
<evidence type="ECO:0000256" key="6">
    <source>
        <dbReference type="ARBA" id="ARBA00060707"/>
    </source>
</evidence>
<dbReference type="KEGG" id="nsh:GXM_08976"/>
<dbReference type="PROSITE" id="PS51387">
    <property type="entry name" value="FAD_PCMH"/>
    <property type="match status" value="1"/>
</dbReference>
<keyword evidence="4" id="KW-0408">Iron</keyword>
<dbReference type="InterPro" id="IPR016169">
    <property type="entry name" value="FAD-bd_PCMH_sub2"/>
</dbReference>
<dbReference type="GO" id="GO:0051537">
    <property type="term" value="F:2 iron, 2 sulfur cluster binding"/>
    <property type="evidence" value="ECO:0007669"/>
    <property type="project" value="UniProtKB-KW"/>
</dbReference>
<dbReference type="PANTHER" id="PTHR45331">
    <property type="entry name" value="OXIDOREDUCTASE, IRON-SULPHUR BINDING SUBUNIT-RELATED-RELATED"/>
    <property type="match status" value="1"/>
</dbReference>
<reference evidence="9 10" key="1">
    <citation type="submission" date="2019-10" db="EMBL/GenBank/DDBJ databases">
        <title>Genomic and transcriptomic insights into the perfect genentic adaptation of a filamentous nitrogen-fixing cyanobacterium to rice fields.</title>
        <authorList>
            <person name="Chen Z."/>
        </authorList>
    </citation>
    <scope>NUCLEOTIDE SEQUENCE [LARGE SCALE GENOMIC DNA]</scope>
    <source>
        <strain evidence="9">CCNUC1</strain>
    </source>
</reference>
<dbReference type="Gene3D" id="3.10.20.30">
    <property type="match status" value="1"/>
</dbReference>
<evidence type="ECO:0000313" key="10">
    <source>
        <dbReference type="Proteomes" id="UP000326678"/>
    </source>
</evidence>
<feature type="domain" description="FAD-binding PCMH-type" evidence="8">
    <location>
        <begin position="94"/>
        <end position="333"/>
    </location>
</feature>
<dbReference type="GO" id="GO:0016903">
    <property type="term" value="F:oxidoreductase activity, acting on the aldehyde or oxo group of donors"/>
    <property type="evidence" value="ECO:0007669"/>
    <property type="project" value="TreeGrafter"/>
</dbReference>
<dbReference type="SUPFAM" id="SSF55447">
    <property type="entry name" value="CO dehydrogenase flavoprotein C-terminal domain-like"/>
    <property type="match status" value="1"/>
</dbReference>
<feature type="domain" description="2Fe-2S ferredoxin-type" evidence="7">
    <location>
        <begin position="38"/>
        <end position="114"/>
    </location>
</feature>
<dbReference type="Gene3D" id="3.30.390.50">
    <property type="entry name" value="CO dehydrogenase flavoprotein, C-terminal domain"/>
    <property type="match status" value="1"/>
</dbReference>
<evidence type="ECO:0000256" key="4">
    <source>
        <dbReference type="ARBA" id="ARBA00023004"/>
    </source>
</evidence>
<dbReference type="Gene3D" id="1.10.150.120">
    <property type="entry name" value="[2Fe-2S]-binding domain"/>
    <property type="match status" value="1"/>
</dbReference>
<dbReference type="SUPFAM" id="SSF54292">
    <property type="entry name" value="2Fe-2S ferredoxin-like"/>
    <property type="match status" value="1"/>
</dbReference>
<keyword evidence="1" id="KW-0001">2Fe-2S</keyword>
<dbReference type="Pfam" id="PF00111">
    <property type="entry name" value="Fer2"/>
    <property type="match status" value="1"/>
</dbReference>
<dbReference type="InterPro" id="IPR005107">
    <property type="entry name" value="CO_DH_flav_C"/>
</dbReference>
<evidence type="ECO:0000259" key="8">
    <source>
        <dbReference type="PROSITE" id="PS51387"/>
    </source>
</evidence>
<dbReference type="InterPro" id="IPR036884">
    <property type="entry name" value="2Fe-2S-bd_dom_sf"/>
</dbReference>
<dbReference type="SUPFAM" id="SSF56176">
    <property type="entry name" value="FAD-binding/transporter-associated domain-like"/>
    <property type="match status" value="1"/>
</dbReference>
<dbReference type="PANTHER" id="PTHR45331:SF2">
    <property type="entry name" value="OXIDOREDUCTASE WITH IRON-SULFUR SUBUNIT"/>
    <property type="match status" value="1"/>
</dbReference>
<dbReference type="Pfam" id="PF00941">
    <property type="entry name" value="FAD_binding_5"/>
    <property type="match status" value="1"/>
</dbReference>
<keyword evidence="3" id="KW-0560">Oxidoreductase</keyword>
<dbReference type="InterPro" id="IPR036683">
    <property type="entry name" value="CO_DH_flav_C_dom_sf"/>
</dbReference>
<comment type="pathway">
    <text evidence="6">Alkaloid degradation; nicotine degradation.</text>
</comment>
<dbReference type="InterPro" id="IPR036318">
    <property type="entry name" value="FAD-bd_PCMH-like_sf"/>
</dbReference>
<dbReference type="InterPro" id="IPR002346">
    <property type="entry name" value="Mopterin_DH_FAD-bd"/>
</dbReference>
<dbReference type="InterPro" id="IPR052914">
    <property type="entry name" value="Aldehyde_Oxdr_Iron-Sulfur"/>
</dbReference>
<protein>
    <submittedName>
        <fullName evidence="9">YagS, xanthine dehydrogenase YagS FAD-binding subunit</fullName>
    </submittedName>
</protein>
<evidence type="ECO:0000256" key="1">
    <source>
        <dbReference type="ARBA" id="ARBA00022714"/>
    </source>
</evidence>
<dbReference type="PROSITE" id="PS51085">
    <property type="entry name" value="2FE2S_FER_2"/>
    <property type="match status" value="1"/>
</dbReference>
<dbReference type="AlphaFoldDB" id="A0A5P8WG37"/>
<dbReference type="Pfam" id="PF01799">
    <property type="entry name" value="Fer2_2"/>
    <property type="match status" value="1"/>
</dbReference>